<dbReference type="PROSITE" id="PS50405">
    <property type="entry name" value="GST_CTER"/>
    <property type="match status" value="1"/>
</dbReference>
<dbReference type="InterPro" id="IPR036282">
    <property type="entry name" value="Glutathione-S-Trfase_C_sf"/>
</dbReference>
<keyword evidence="1" id="KW-0560">Oxidoreductase</keyword>
<dbReference type="InterPro" id="IPR004045">
    <property type="entry name" value="Glutathione_S-Trfase_N"/>
</dbReference>
<reference evidence="5" key="1">
    <citation type="submission" date="2021-01" db="EMBL/GenBank/DDBJ databases">
        <authorList>
            <person name="Corre E."/>
            <person name="Pelletier E."/>
            <person name="Niang G."/>
            <person name="Scheremetjew M."/>
            <person name="Finn R."/>
            <person name="Kale V."/>
            <person name="Holt S."/>
            <person name="Cochrane G."/>
            <person name="Meng A."/>
            <person name="Brown T."/>
            <person name="Cohen L."/>
        </authorList>
    </citation>
    <scope>NUCLEOTIDE SEQUENCE</scope>
    <source>
        <strain evidence="5">CCCM811</strain>
    </source>
</reference>
<proteinExistence type="predicted"/>
<gene>
    <name evidence="5" type="ORF">LGLO00237_LOCUS23708</name>
</gene>
<dbReference type="SFLD" id="SFLDS00019">
    <property type="entry name" value="Glutathione_Transferase_(cytos"/>
    <property type="match status" value="1"/>
</dbReference>
<dbReference type="Gene3D" id="3.40.30.10">
    <property type="entry name" value="Glutaredoxin"/>
    <property type="match status" value="1"/>
</dbReference>
<evidence type="ECO:0000256" key="2">
    <source>
        <dbReference type="SAM" id="Phobius"/>
    </source>
</evidence>
<dbReference type="InterPro" id="IPR010987">
    <property type="entry name" value="Glutathione-S-Trfase_C-like"/>
</dbReference>
<evidence type="ECO:0000256" key="1">
    <source>
        <dbReference type="ARBA" id="ARBA00023002"/>
    </source>
</evidence>
<name>A0A6V3QBP9_9EUKA</name>
<dbReference type="PANTHER" id="PTHR43968">
    <property type="match status" value="1"/>
</dbReference>
<dbReference type="GO" id="GO:0004364">
    <property type="term" value="F:glutathione transferase activity"/>
    <property type="evidence" value="ECO:0007669"/>
    <property type="project" value="InterPro"/>
</dbReference>
<dbReference type="InterPro" id="IPR036249">
    <property type="entry name" value="Thioredoxin-like_sf"/>
</dbReference>
<dbReference type="SUPFAM" id="SSF47616">
    <property type="entry name" value="GST C-terminal domain-like"/>
    <property type="match status" value="1"/>
</dbReference>
<evidence type="ECO:0000259" key="4">
    <source>
        <dbReference type="PROSITE" id="PS50405"/>
    </source>
</evidence>
<sequence>MSKKINWPSDWKEAAGEQTIAMREQKELPIKLFSSWFCPFAQRAWIAMEEKGVKYQWIEINPYEVDPSQPGGYTKKALPLSEKKKRFPGFVETSPSGLVPGLDNQGERVHDSLIVVEYIDEAFDGPALLPSSALLRAQQRKWSNYVTEAIQKHYYTMIIAQEKDTQEEFRGKFYDACRHFAQHMAPVSKGPFFLGDEFSMVDIALAPFWQRFIWVGGFYRGLEFPDDDAFTRMNVWWDAVSKRPSVANTLVCKPRLIASYKQYARNEATSNYGKMIQRNIARHKASKVKSIASGLAGKATYSRAALIAGCAASGAVGYILGMKSK</sequence>
<dbReference type="CDD" id="cd00299">
    <property type="entry name" value="GST_C_family"/>
    <property type="match status" value="1"/>
</dbReference>
<dbReference type="Gene3D" id="1.20.1050.10">
    <property type="match status" value="1"/>
</dbReference>
<evidence type="ECO:0000313" key="5">
    <source>
        <dbReference type="EMBL" id="CAE0672059.1"/>
    </source>
</evidence>
<evidence type="ECO:0000259" key="3">
    <source>
        <dbReference type="PROSITE" id="PS50404"/>
    </source>
</evidence>
<protein>
    <recommendedName>
        <fullName evidence="6">GST N-terminal domain-containing protein</fullName>
    </recommendedName>
</protein>
<evidence type="ECO:0008006" key="6">
    <source>
        <dbReference type="Google" id="ProtNLM"/>
    </source>
</evidence>
<dbReference type="InterPro" id="IPR040079">
    <property type="entry name" value="Glutathione_S-Trfase"/>
</dbReference>
<dbReference type="PROSITE" id="PS50404">
    <property type="entry name" value="GST_NTER"/>
    <property type="match status" value="1"/>
</dbReference>
<dbReference type="Pfam" id="PF13410">
    <property type="entry name" value="GST_C_2"/>
    <property type="match status" value="1"/>
</dbReference>
<dbReference type="GO" id="GO:0005737">
    <property type="term" value="C:cytoplasm"/>
    <property type="evidence" value="ECO:0007669"/>
    <property type="project" value="InterPro"/>
</dbReference>
<dbReference type="EMBL" id="HBIV01033265">
    <property type="protein sequence ID" value="CAE0672059.1"/>
    <property type="molecule type" value="Transcribed_RNA"/>
</dbReference>
<feature type="domain" description="GST N-terminal" evidence="3">
    <location>
        <begin position="28"/>
        <end position="127"/>
    </location>
</feature>
<dbReference type="AlphaFoldDB" id="A0A6V3QBP9"/>
<feature type="transmembrane region" description="Helical" evidence="2">
    <location>
        <begin position="301"/>
        <end position="321"/>
    </location>
</feature>
<dbReference type="GO" id="GO:0045174">
    <property type="term" value="F:glutathione dehydrogenase (ascorbate) activity"/>
    <property type="evidence" value="ECO:0007669"/>
    <property type="project" value="UniProtKB-ARBA"/>
</dbReference>
<dbReference type="PRINTS" id="PR01625">
    <property type="entry name" value="GSTRNSFRASEO"/>
</dbReference>
<keyword evidence="2" id="KW-1133">Transmembrane helix</keyword>
<dbReference type="PANTHER" id="PTHR43968:SF6">
    <property type="entry name" value="GLUTATHIONE S-TRANSFERASE OMEGA"/>
    <property type="match status" value="1"/>
</dbReference>
<keyword evidence="2" id="KW-0472">Membrane</keyword>
<dbReference type="SUPFAM" id="SSF52833">
    <property type="entry name" value="Thioredoxin-like"/>
    <property type="match status" value="1"/>
</dbReference>
<keyword evidence="2" id="KW-0812">Transmembrane</keyword>
<accession>A0A6V3QBP9</accession>
<feature type="domain" description="GST C-terminal" evidence="4">
    <location>
        <begin position="132"/>
        <end position="260"/>
    </location>
</feature>
<dbReference type="InterPro" id="IPR050983">
    <property type="entry name" value="GST_Omega/HSP26"/>
</dbReference>
<dbReference type="CDD" id="cd00570">
    <property type="entry name" value="GST_N_family"/>
    <property type="match status" value="1"/>
</dbReference>
<dbReference type="Pfam" id="PF13409">
    <property type="entry name" value="GST_N_2"/>
    <property type="match status" value="1"/>
</dbReference>
<organism evidence="5">
    <name type="scientific">Lotharella globosa</name>
    <dbReference type="NCBI Taxonomy" id="91324"/>
    <lineage>
        <taxon>Eukaryota</taxon>
        <taxon>Sar</taxon>
        <taxon>Rhizaria</taxon>
        <taxon>Cercozoa</taxon>
        <taxon>Chlorarachniophyceae</taxon>
        <taxon>Lotharella</taxon>
    </lineage>
</organism>
<dbReference type="InterPro" id="IPR005442">
    <property type="entry name" value="GST_omega"/>
</dbReference>